<sequence length="202" mass="22771">MSLQPAGNYYDKYNTVNPIARRLMRGFLSSFGELVALAGTPSEALEVGCGEGELSMRMDAAGWRVQACDIAEDAVQEARRRINAARLNIPVKRADVRDIGGCYRPVDLVVCCEVLEHLDSPEQALQTLLALSRRYVLVSVPREPIWRMLNVMRGSYWTDLGNTPGHIQHWSRREFLAMLSDHAEVVHVRNPLPWTIALCRAR</sequence>
<dbReference type="EMBL" id="LOJT01000296">
    <property type="protein sequence ID" value="OOW58665.1"/>
    <property type="molecule type" value="Genomic_DNA"/>
</dbReference>
<evidence type="ECO:0000313" key="1">
    <source>
        <dbReference type="EMBL" id="OOW58665.1"/>
    </source>
</evidence>
<name>A0ABX3LUZ6_9XANT</name>
<organism evidence="1 2">
    <name type="scientific">Xanthomonas cissicola</name>
    <dbReference type="NCBI Taxonomy" id="86186"/>
    <lineage>
        <taxon>Bacteria</taxon>
        <taxon>Pseudomonadati</taxon>
        <taxon>Pseudomonadota</taxon>
        <taxon>Gammaproteobacteria</taxon>
        <taxon>Lysobacterales</taxon>
        <taxon>Lysobacteraceae</taxon>
        <taxon>Xanthomonas</taxon>
    </lineage>
</organism>
<dbReference type="PANTHER" id="PTHR43861">
    <property type="entry name" value="TRANS-ACONITATE 2-METHYLTRANSFERASE-RELATED"/>
    <property type="match status" value="1"/>
</dbReference>
<evidence type="ECO:0008006" key="3">
    <source>
        <dbReference type="Google" id="ProtNLM"/>
    </source>
</evidence>
<keyword evidence="2" id="KW-1185">Reference proteome</keyword>
<dbReference type="Gene3D" id="3.40.50.150">
    <property type="entry name" value="Vaccinia Virus protein VP39"/>
    <property type="match status" value="1"/>
</dbReference>
<proteinExistence type="predicted"/>
<protein>
    <recommendedName>
        <fullName evidence="3">Class I SAM-dependent methyltransferase</fullName>
    </recommendedName>
</protein>
<dbReference type="CDD" id="cd02440">
    <property type="entry name" value="AdoMet_MTases"/>
    <property type="match status" value="1"/>
</dbReference>
<dbReference type="SUPFAM" id="SSF53335">
    <property type="entry name" value="S-adenosyl-L-methionine-dependent methyltransferases"/>
    <property type="match status" value="1"/>
</dbReference>
<dbReference type="Pfam" id="PF13489">
    <property type="entry name" value="Methyltransf_23"/>
    <property type="match status" value="1"/>
</dbReference>
<evidence type="ECO:0000313" key="2">
    <source>
        <dbReference type="Proteomes" id="UP000190018"/>
    </source>
</evidence>
<reference evidence="1 2" key="1">
    <citation type="submission" date="2015-12" db="EMBL/GenBank/DDBJ databases">
        <authorList>
            <person name="Bansal K."/>
            <person name="Midha S."/>
            <person name="Patil P.B."/>
        </authorList>
    </citation>
    <scope>NUCLEOTIDE SEQUENCE [LARGE SCALE GENOMIC DNA]</scope>
    <source>
        <strain evidence="1 2">LMG21719</strain>
    </source>
</reference>
<gene>
    <name evidence="1" type="ORF">Xant_13115</name>
</gene>
<dbReference type="Proteomes" id="UP000190018">
    <property type="component" value="Unassembled WGS sequence"/>
</dbReference>
<comment type="caution">
    <text evidence="1">The sequence shown here is derived from an EMBL/GenBank/DDBJ whole genome shotgun (WGS) entry which is preliminary data.</text>
</comment>
<dbReference type="InterPro" id="IPR029063">
    <property type="entry name" value="SAM-dependent_MTases_sf"/>
</dbReference>
<accession>A0ABX3LUZ6</accession>